<dbReference type="Proteomes" id="UP000007148">
    <property type="component" value="Unassembled WGS sequence"/>
</dbReference>
<comment type="caution">
    <text evidence="2">The sequence shown here is derived from an EMBL/GenBank/DDBJ whole genome shotgun (WGS) entry which is preliminary data.</text>
</comment>
<sequence length="204" mass="22732">MASCPVLLCKTFSQPYHDAFVERGFEPHFLQVLDTRFTNERELLQLIADGPQQADIGGVIVTSSRAAEAWTAAVQRIREMENDKSDSVSWKNIPFFVVGRATETALKNCVECSYAPNLVHGAEHTGSGKALAQYIIANHKPASDSDLEHRQFLYLTGDKNRETIPEILGDGGFSLRRLQVYETAAVDDLMKRSVEKMEALTGVW</sequence>
<dbReference type="EMBL" id="CAFZ01001503">
    <property type="protein sequence ID" value="CCA77341.1"/>
    <property type="molecule type" value="Genomic_DNA"/>
</dbReference>
<dbReference type="GO" id="GO:0006780">
    <property type="term" value="P:uroporphyrinogen III biosynthetic process"/>
    <property type="evidence" value="ECO:0007669"/>
    <property type="project" value="InterPro"/>
</dbReference>
<dbReference type="HOGENOM" id="CLU_051874_0_1_1"/>
<evidence type="ECO:0000313" key="3">
    <source>
        <dbReference type="Proteomes" id="UP000007148"/>
    </source>
</evidence>
<evidence type="ECO:0000259" key="1">
    <source>
        <dbReference type="Pfam" id="PF02602"/>
    </source>
</evidence>
<dbReference type="GO" id="GO:0006782">
    <property type="term" value="P:protoporphyrinogen IX biosynthetic process"/>
    <property type="evidence" value="ECO:0007669"/>
    <property type="project" value="UniProtKB-UniPathway"/>
</dbReference>
<dbReference type="InParanoid" id="G4U198"/>
<dbReference type="PANTHER" id="PTHR12390">
    <property type="entry name" value="UROPORPHYRINOGEN III SYNTHASE"/>
    <property type="match status" value="1"/>
</dbReference>
<dbReference type="Pfam" id="PF02602">
    <property type="entry name" value="HEM4"/>
    <property type="match status" value="1"/>
</dbReference>
<dbReference type="AlphaFoldDB" id="G4U198"/>
<dbReference type="Gene3D" id="3.40.50.10090">
    <property type="match status" value="1"/>
</dbReference>
<gene>
    <name evidence="2" type="ORF">PIIN_11318</name>
</gene>
<proteinExistence type="predicted"/>
<organism evidence="2 3">
    <name type="scientific">Serendipita indica (strain DSM 11827)</name>
    <name type="common">Root endophyte fungus</name>
    <name type="synonym">Piriformospora indica</name>
    <dbReference type="NCBI Taxonomy" id="1109443"/>
    <lineage>
        <taxon>Eukaryota</taxon>
        <taxon>Fungi</taxon>
        <taxon>Dikarya</taxon>
        <taxon>Basidiomycota</taxon>
        <taxon>Agaricomycotina</taxon>
        <taxon>Agaricomycetes</taxon>
        <taxon>Sebacinales</taxon>
        <taxon>Serendipitaceae</taxon>
        <taxon>Serendipita</taxon>
    </lineage>
</organism>
<dbReference type="InterPro" id="IPR003754">
    <property type="entry name" value="4pyrrol_synth_uPrphyn_synth"/>
</dbReference>
<dbReference type="FunCoup" id="G4U198">
    <property type="interactions" value="266"/>
</dbReference>
<protein>
    <recommendedName>
        <fullName evidence="1">Tetrapyrrole biosynthesis uroporphyrinogen III synthase domain-containing protein</fullName>
    </recommendedName>
</protein>
<name>G4U198_SERID</name>
<dbReference type="GO" id="GO:0004852">
    <property type="term" value="F:uroporphyrinogen-III synthase activity"/>
    <property type="evidence" value="ECO:0007669"/>
    <property type="project" value="InterPro"/>
</dbReference>
<dbReference type="InterPro" id="IPR039793">
    <property type="entry name" value="UROS/Hem4"/>
</dbReference>
<feature type="domain" description="Tetrapyrrole biosynthesis uroporphyrinogen III synthase" evidence="1">
    <location>
        <begin position="16"/>
        <end position="191"/>
    </location>
</feature>
<dbReference type="OrthoDB" id="5595751at2759"/>
<dbReference type="OMA" id="YIIANHK"/>
<accession>G4U198</accession>
<dbReference type="eggNOG" id="KOG4132">
    <property type="taxonomic scope" value="Eukaryota"/>
</dbReference>
<dbReference type="STRING" id="1109443.G4U198"/>
<reference evidence="2 3" key="1">
    <citation type="journal article" date="2011" name="PLoS Pathog.">
        <title>Endophytic Life Strategies Decoded by Genome and Transcriptome Analyses of the Mutualistic Root Symbiont Piriformospora indica.</title>
        <authorList>
            <person name="Zuccaro A."/>
            <person name="Lahrmann U."/>
            <person name="Guldener U."/>
            <person name="Langen G."/>
            <person name="Pfiffi S."/>
            <person name="Biedenkopf D."/>
            <person name="Wong P."/>
            <person name="Samans B."/>
            <person name="Grimm C."/>
            <person name="Basiewicz M."/>
            <person name="Murat C."/>
            <person name="Martin F."/>
            <person name="Kogel K.H."/>
        </authorList>
    </citation>
    <scope>NUCLEOTIDE SEQUENCE [LARGE SCALE GENOMIC DNA]</scope>
    <source>
        <strain evidence="2 3">DSM 11827</strain>
    </source>
</reference>
<evidence type="ECO:0000313" key="2">
    <source>
        <dbReference type="EMBL" id="CCA77341.1"/>
    </source>
</evidence>
<dbReference type="PANTHER" id="PTHR12390:SF0">
    <property type="entry name" value="UROPORPHYRINOGEN-III SYNTHASE"/>
    <property type="match status" value="1"/>
</dbReference>
<dbReference type="GO" id="GO:0005829">
    <property type="term" value="C:cytosol"/>
    <property type="evidence" value="ECO:0007669"/>
    <property type="project" value="TreeGrafter"/>
</dbReference>
<dbReference type="UniPathway" id="UPA00251">
    <property type="reaction ID" value="UER00320"/>
</dbReference>
<dbReference type="SUPFAM" id="SSF69618">
    <property type="entry name" value="HemD-like"/>
    <property type="match status" value="1"/>
</dbReference>
<keyword evidence="3" id="KW-1185">Reference proteome</keyword>
<dbReference type="CDD" id="cd06578">
    <property type="entry name" value="HemD"/>
    <property type="match status" value="1"/>
</dbReference>
<dbReference type="InterPro" id="IPR036108">
    <property type="entry name" value="4pyrrol_syn_uPrphyn_synt_sf"/>
</dbReference>